<dbReference type="Proteomes" id="UP000295030">
    <property type="component" value="Unassembled WGS sequence"/>
</dbReference>
<proteinExistence type="predicted"/>
<keyword evidence="2" id="KW-1185">Reference proteome</keyword>
<dbReference type="AlphaFoldDB" id="A0A4R1I7N1"/>
<dbReference type="OrthoDB" id="9931950at2"/>
<gene>
    <name evidence="1" type="ORF">EV667_0228</name>
</gene>
<organism evidence="1 2">
    <name type="scientific">Ancylobacter aquaticus</name>
    <dbReference type="NCBI Taxonomy" id="100"/>
    <lineage>
        <taxon>Bacteria</taxon>
        <taxon>Pseudomonadati</taxon>
        <taxon>Pseudomonadota</taxon>
        <taxon>Alphaproteobacteria</taxon>
        <taxon>Hyphomicrobiales</taxon>
        <taxon>Xanthobacteraceae</taxon>
        <taxon>Ancylobacter</taxon>
    </lineage>
</organism>
<sequence length="140" mass="15735">MPNTIVPANATGLPDVSYDRSAIMRKAVAHARQMIEREREHYQRRWSAEIRYGGKRPAMKLPTWRAAMSEGLRFAWADAKKVRKPAPIAPAISAELAKVELRILSIHAAERVTRDESAMLPTLHARAAELSRAAMAHIHH</sequence>
<evidence type="ECO:0000313" key="2">
    <source>
        <dbReference type="Proteomes" id="UP000295030"/>
    </source>
</evidence>
<dbReference type="EMBL" id="SMFY01000001">
    <property type="protein sequence ID" value="TCK30141.1"/>
    <property type="molecule type" value="Genomic_DNA"/>
</dbReference>
<reference evidence="1 2" key="1">
    <citation type="submission" date="2019-03" db="EMBL/GenBank/DDBJ databases">
        <title>Genomic Encyclopedia of Type Strains, Phase IV (KMG-IV): sequencing the most valuable type-strain genomes for metagenomic binning, comparative biology and taxonomic classification.</title>
        <authorList>
            <person name="Goeker M."/>
        </authorList>
    </citation>
    <scope>NUCLEOTIDE SEQUENCE [LARGE SCALE GENOMIC DNA]</scope>
    <source>
        <strain evidence="1 2">DSM 101</strain>
    </source>
</reference>
<comment type="caution">
    <text evidence="1">The sequence shown here is derived from an EMBL/GenBank/DDBJ whole genome shotgun (WGS) entry which is preliminary data.</text>
</comment>
<dbReference type="RefSeq" id="WP_131833509.1">
    <property type="nucleotide sequence ID" value="NZ_SMFY01000001.1"/>
</dbReference>
<evidence type="ECO:0000313" key="1">
    <source>
        <dbReference type="EMBL" id="TCK30141.1"/>
    </source>
</evidence>
<accession>A0A4R1I7N1</accession>
<protein>
    <submittedName>
        <fullName evidence="1">Uncharacterized protein</fullName>
    </submittedName>
</protein>
<name>A0A4R1I7N1_ANCAQ</name>